<keyword evidence="3 9" id="KW-0808">Transferase</keyword>
<dbReference type="InterPro" id="IPR031691">
    <property type="entry name" value="LIAS_N"/>
</dbReference>
<dbReference type="PANTHER" id="PTHR10949">
    <property type="entry name" value="LIPOYL SYNTHASE"/>
    <property type="match status" value="1"/>
</dbReference>
<comment type="similarity">
    <text evidence="9">Belongs to the radical SAM superfamily. Lipoyl synthase family.</text>
</comment>
<name>A0ABX8I855_9ASCO</name>
<dbReference type="InterPro" id="IPR013785">
    <property type="entry name" value="Aldolase_TIM"/>
</dbReference>
<evidence type="ECO:0000313" key="13">
    <source>
        <dbReference type="Proteomes" id="UP000825434"/>
    </source>
</evidence>
<dbReference type="SFLD" id="SFLDS00029">
    <property type="entry name" value="Radical_SAM"/>
    <property type="match status" value="1"/>
</dbReference>
<evidence type="ECO:0000256" key="10">
    <source>
        <dbReference type="SAM" id="Coils"/>
    </source>
</evidence>
<feature type="binding site" evidence="9">
    <location>
        <position position="212"/>
    </location>
    <ligand>
        <name>[4Fe-4S] cluster</name>
        <dbReference type="ChEBI" id="CHEBI:49883"/>
        <label>1</label>
    </ligand>
</feature>
<protein>
    <recommendedName>
        <fullName evidence="9">Lipoyl synthase, mitochondrial</fullName>
        <ecNumber evidence="9">2.8.1.8</ecNumber>
    </recommendedName>
    <alternativeName>
        <fullName evidence="9">Lipoate synthase</fullName>
        <shortName evidence="9">LS</shortName>
        <shortName evidence="9">Lip-syn</shortName>
    </alternativeName>
    <alternativeName>
        <fullName evidence="9">Lipoic acid synthase</fullName>
    </alternativeName>
</protein>
<dbReference type="PRINTS" id="PR01270">
    <property type="entry name" value="HDASUPER"/>
</dbReference>
<dbReference type="NCBIfam" id="NF004019">
    <property type="entry name" value="PRK05481.1"/>
    <property type="match status" value="1"/>
</dbReference>
<dbReference type="EC" id="2.8.1.8" evidence="9"/>
<evidence type="ECO:0000256" key="3">
    <source>
        <dbReference type="ARBA" id="ARBA00022679"/>
    </source>
</evidence>
<keyword evidence="10" id="KW-0175">Coiled coil</keyword>
<feature type="binding site" evidence="9">
    <location>
        <position position="246"/>
    </location>
    <ligand>
        <name>[4Fe-4S] cluster</name>
        <dbReference type="ChEBI" id="CHEBI:49883"/>
        <label>2</label>
        <note>4Fe-4S-S-AdoMet</note>
    </ligand>
</feature>
<feature type="binding site" evidence="9">
    <location>
        <position position="457"/>
    </location>
    <ligand>
        <name>[4Fe-4S] cluster</name>
        <dbReference type="ChEBI" id="CHEBI:49883"/>
        <label>1</label>
    </ligand>
</feature>
<dbReference type="SFLD" id="SFLDG01058">
    <property type="entry name" value="lipoyl_synthase_like"/>
    <property type="match status" value="1"/>
</dbReference>
<comment type="subcellular location">
    <subcellularLocation>
        <location evidence="1 9">Mitochondrion</location>
    </subcellularLocation>
</comment>
<dbReference type="Gene3D" id="3.90.79.10">
    <property type="entry name" value="Nucleoside Triphosphate Pyrophosphohydrolase"/>
    <property type="match status" value="1"/>
</dbReference>
<comment type="pathway">
    <text evidence="9">Protein modification; protein lipoylation via endogenous pathway; protein N(6)-(lipoyl)lysine from octanoyl-[acyl-carrier-protein]: step 2/2.</text>
</comment>
<evidence type="ECO:0000256" key="2">
    <source>
        <dbReference type="ARBA" id="ARBA00022485"/>
    </source>
</evidence>
<evidence type="ECO:0000259" key="11">
    <source>
        <dbReference type="PROSITE" id="PS51918"/>
    </source>
</evidence>
<dbReference type="InterPro" id="IPR003698">
    <property type="entry name" value="Lipoyl_synth"/>
</dbReference>
<keyword evidence="13" id="KW-1185">Reference proteome</keyword>
<evidence type="ECO:0000256" key="8">
    <source>
        <dbReference type="ARBA" id="ARBA00047326"/>
    </source>
</evidence>
<keyword evidence="9" id="KW-0496">Mitochondrion</keyword>
<keyword evidence="6 9" id="KW-0408">Iron</keyword>
<comment type="catalytic activity">
    <reaction evidence="8 9">
        <text>[[Fe-S] cluster scaffold protein carrying a second [4Fe-4S](2+) cluster] + N(6)-octanoyl-L-lysyl-[protein] + 2 oxidized [2Fe-2S]-[ferredoxin] + 2 S-adenosyl-L-methionine + 4 H(+) = [[Fe-S] cluster scaffold protein] + N(6)-[(R)-dihydrolipoyl]-L-lysyl-[protein] + 4 Fe(3+) + 2 hydrogen sulfide + 2 5'-deoxyadenosine + 2 L-methionine + 2 reduced [2Fe-2S]-[ferredoxin]</text>
        <dbReference type="Rhea" id="RHEA:16585"/>
        <dbReference type="Rhea" id="RHEA-COMP:9928"/>
        <dbReference type="Rhea" id="RHEA-COMP:10000"/>
        <dbReference type="Rhea" id="RHEA-COMP:10001"/>
        <dbReference type="Rhea" id="RHEA-COMP:10475"/>
        <dbReference type="Rhea" id="RHEA-COMP:14568"/>
        <dbReference type="Rhea" id="RHEA-COMP:14569"/>
        <dbReference type="ChEBI" id="CHEBI:15378"/>
        <dbReference type="ChEBI" id="CHEBI:17319"/>
        <dbReference type="ChEBI" id="CHEBI:29034"/>
        <dbReference type="ChEBI" id="CHEBI:29919"/>
        <dbReference type="ChEBI" id="CHEBI:33722"/>
        <dbReference type="ChEBI" id="CHEBI:33737"/>
        <dbReference type="ChEBI" id="CHEBI:33738"/>
        <dbReference type="ChEBI" id="CHEBI:57844"/>
        <dbReference type="ChEBI" id="CHEBI:59789"/>
        <dbReference type="ChEBI" id="CHEBI:78809"/>
        <dbReference type="ChEBI" id="CHEBI:83100"/>
        <dbReference type="EC" id="2.8.1.8"/>
    </reaction>
</comment>
<gene>
    <name evidence="12" type="ORF">CA3LBN_003163</name>
</gene>
<dbReference type="InterPro" id="IPR000286">
    <property type="entry name" value="HDACs"/>
</dbReference>
<dbReference type="NCBIfam" id="TIGR00510">
    <property type="entry name" value="lipA"/>
    <property type="match status" value="1"/>
</dbReference>
<dbReference type="Pfam" id="PF04055">
    <property type="entry name" value="Radical_SAM"/>
    <property type="match status" value="1"/>
</dbReference>
<dbReference type="InterPro" id="IPR023696">
    <property type="entry name" value="Ureohydrolase_dom_sf"/>
</dbReference>
<comment type="cofactor">
    <cofactor evidence="9">
        <name>[4Fe-4S] cluster</name>
        <dbReference type="ChEBI" id="CHEBI:49883"/>
    </cofactor>
    <text evidence="9">Binds 2 [4Fe-4S] clusters per subunit. One cluster is coordinated with 3 cysteines and an exchangeable S-adenosyl-L-methionine.</text>
</comment>
<dbReference type="EMBL" id="CP076663">
    <property type="protein sequence ID" value="QWU88855.1"/>
    <property type="molecule type" value="Genomic_DNA"/>
</dbReference>
<reference evidence="12 13" key="1">
    <citation type="submission" date="2021-06" db="EMBL/GenBank/DDBJ databases">
        <title>Candida outbreak in Lebanon.</title>
        <authorList>
            <person name="Finianos M."/>
        </authorList>
    </citation>
    <scope>NUCLEOTIDE SEQUENCE [LARGE SCALE GENOMIC DNA]</scope>
    <source>
        <strain evidence="12">CA3LBN</strain>
    </source>
</reference>
<dbReference type="PANTHER" id="PTHR10949:SF0">
    <property type="entry name" value="LIPOYL SYNTHASE, MITOCHONDRIAL"/>
    <property type="match status" value="1"/>
</dbReference>
<dbReference type="InterPro" id="IPR023801">
    <property type="entry name" value="His_deacetylse_dom"/>
</dbReference>
<dbReference type="InterPro" id="IPR058240">
    <property type="entry name" value="rSAM_sf"/>
</dbReference>
<dbReference type="SUPFAM" id="SSF102114">
    <property type="entry name" value="Radical SAM enzymes"/>
    <property type="match status" value="1"/>
</dbReference>
<evidence type="ECO:0000313" key="12">
    <source>
        <dbReference type="EMBL" id="QWU88855.1"/>
    </source>
</evidence>
<sequence length="792" mass="88850">MSYDDLVKSLDKSAILQKWSEVTPLNRISGIPTSSGGSSTSEDVFDGHDEEQVRLMEELCIVLDYNDKPVGAGTKKLCHLMENIDAGLLHRAFSVFLFNEKNELLLQQRADEKITFPNITVFGNVRRLYATSEMAVKSRRRRTHFSDSLNKGPSFDDFVSGKASEMLVDPLEAARTDTEQKLPKWLKVPIPKGNSFQSVKKDVRELKLATVCEEAKCPNIGECWGGKKSEATATIMLLGDTCTRGCRFCSVKTNRNPSKPDPNEPENTAEAISRWGLGYVVLTTVDRDDLIDGGAQHLAETVRRIKQKAPHILVEVLGGDFRGDLNSCDILAASGLDVYAHNLETVEALTPHVRDRRATYRQSLSILRRAKETNPSLVTKTSLMLGFGETDEMIVQTLKDLRAVGCDVVTFGQYMRPTRRHMKVVEYVRPEKFDYWKETALKMGFLYVASGPLVRSSYKAGEAYIENVLRNRKHNNEELEIPSDWNPGDIYLTPKTIIALEGVIGTIEHAVDSLFGKGPDICNHKLAFVVLRPPGHHSHACLPGGFCVLNNAQIGVEYASQTYGVTHCAILDIDLHHGDGTQDICWERSGYCGDFGKLNEDDEEQESTVSDTSQSSYPKVGYFSLHDIKSYPTELGFATKENIKNASVCVMDHNVNIWNVHLQEWNTEDEFYKHYQTKYVAILNRANQFLNQAKRQHEQENANYLTELTRYNKYLAKPHLFKGAVAKPSIPQPFKPLIIISAGLDASEYENPQMQRHGVNVPTSFYAKFTKDVVKLAQIHTDGKVISFLEGG</sequence>
<comment type="function">
    <text evidence="9">Catalyzes the radical-mediated insertion of two sulfur atoms into the C-6 and C-8 positions of the octanoyl moiety bound to the lipoyl domains of lipoate-dependent enzymes, thereby converting the octanoylated domains into lipoylated derivatives.</text>
</comment>
<organism evidence="12 13">
    <name type="scientific">Candidozyma haemuli</name>
    <dbReference type="NCBI Taxonomy" id="45357"/>
    <lineage>
        <taxon>Eukaryota</taxon>
        <taxon>Fungi</taxon>
        <taxon>Dikarya</taxon>
        <taxon>Ascomycota</taxon>
        <taxon>Saccharomycotina</taxon>
        <taxon>Pichiomycetes</taxon>
        <taxon>Metschnikowiaceae</taxon>
        <taxon>Candidozyma</taxon>
    </lineage>
</organism>
<dbReference type="Gene3D" id="3.20.20.70">
    <property type="entry name" value="Aldolase class I"/>
    <property type="match status" value="1"/>
</dbReference>
<keyword evidence="2 9" id="KW-0004">4Fe-4S</keyword>
<dbReference type="InterPro" id="IPR007197">
    <property type="entry name" value="rSAM"/>
</dbReference>
<dbReference type="InterPro" id="IPR037138">
    <property type="entry name" value="His_deacetylse_dom_sf"/>
</dbReference>
<dbReference type="Gene3D" id="3.40.800.20">
    <property type="entry name" value="Histone deacetylase domain"/>
    <property type="match status" value="1"/>
</dbReference>
<dbReference type="Proteomes" id="UP000825434">
    <property type="component" value="Chromosome 3"/>
</dbReference>
<keyword evidence="7 9" id="KW-0411">Iron-sulfur</keyword>
<evidence type="ECO:0000256" key="4">
    <source>
        <dbReference type="ARBA" id="ARBA00022691"/>
    </source>
</evidence>
<proteinExistence type="inferred from homology"/>
<dbReference type="HAMAP" id="MF_00206">
    <property type="entry name" value="Lipoyl_synth"/>
    <property type="match status" value="1"/>
</dbReference>
<feature type="coiled-coil region" evidence="10">
    <location>
        <begin position="680"/>
        <end position="707"/>
    </location>
</feature>
<evidence type="ECO:0000256" key="5">
    <source>
        <dbReference type="ARBA" id="ARBA00022723"/>
    </source>
</evidence>
<dbReference type="SMART" id="SM00729">
    <property type="entry name" value="Elp3"/>
    <property type="match status" value="1"/>
</dbReference>
<dbReference type="NCBIfam" id="NF009544">
    <property type="entry name" value="PRK12928.1"/>
    <property type="match status" value="1"/>
</dbReference>
<dbReference type="Pfam" id="PF00850">
    <property type="entry name" value="Hist_deacetyl"/>
    <property type="match status" value="1"/>
</dbReference>
<feature type="binding site" evidence="9">
    <location>
        <position position="223"/>
    </location>
    <ligand>
        <name>[4Fe-4S] cluster</name>
        <dbReference type="ChEBI" id="CHEBI:49883"/>
        <label>1</label>
    </ligand>
</feature>
<dbReference type="PROSITE" id="PS51918">
    <property type="entry name" value="RADICAL_SAM"/>
    <property type="match status" value="1"/>
</dbReference>
<dbReference type="InterPro" id="IPR015797">
    <property type="entry name" value="NUDIX_hydrolase-like_dom_sf"/>
</dbReference>
<dbReference type="CDD" id="cd01335">
    <property type="entry name" value="Radical_SAM"/>
    <property type="match status" value="1"/>
</dbReference>
<dbReference type="SUPFAM" id="SSF55811">
    <property type="entry name" value="Nudix"/>
    <property type="match status" value="1"/>
</dbReference>
<accession>A0ABX8I855</accession>
<feature type="binding site" evidence="9">
    <location>
        <position position="217"/>
    </location>
    <ligand>
        <name>[4Fe-4S] cluster</name>
        <dbReference type="ChEBI" id="CHEBI:49883"/>
        <label>1</label>
    </ligand>
</feature>
<feature type="binding site" evidence="9">
    <location>
        <position position="249"/>
    </location>
    <ligand>
        <name>[4Fe-4S] cluster</name>
        <dbReference type="ChEBI" id="CHEBI:49883"/>
        <label>2</label>
        <note>4Fe-4S-S-AdoMet</note>
    </ligand>
</feature>
<feature type="binding site" evidence="9">
    <location>
        <position position="242"/>
    </location>
    <ligand>
        <name>[4Fe-4S] cluster</name>
        <dbReference type="ChEBI" id="CHEBI:49883"/>
        <label>2</label>
        <note>4Fe-4S-S-AdoMet</note>
    </ligand>
</feature>
<dbReference type="InterPro" id="IPR006638">
    <property type="entry name" value="Elp3/MiaA/NifB-like_rSAM"/>
</dbReference>
<evidence type="ECO:0000256" key="6">
    <source>
        <dbReference type="ARBA" id="ARBA00023004"/>
    </source>
</evidence>
<feature type="domain" description="Radical SAM core" evidence="11">
    <location>
        <begin position="227"/>
        <end position="446"/>
    </location>
</feature>
<evidence type="ECO:0000256" key="7">
    <source>
        <dbReference type="ARBA" id="ARBA00023014"/>
    </source>
</evidence>
<dbReference type="Pfam" id="PF16881">
    <property type="entry name" value="LIAS_N"/>
    <property type="match status" value="1"/>
</dbReference>
<evidence type="ECO:0000256" key="1">
    <source>
        <dbReference type="ARBA" id="ARBA00004173"/>
    </source>
</evidence>
<keyword evidence="4 9" id="KW-0949">S-adenosyl-L-methionine</keyword>
<dbReference type="SFLD" id="SFLDF00271">
    <property type="entry name" value="lipoyl_synthase"/>
    <property type="match status" value="1"/>
</dbReference>
<keyword evidence="5 9" id="KW-0479">Metal-binding</keyword>
<evidence type="ECO:0000256" key="9">
    <source>
        <dbReference type="HAMAP-Rule" id="MF_03123"/>
    </source>
</evidence>
<dbReference type="SUPFAM" id="SSF52768">
    <property type="entry name" value="Arginase/deacetylase"/>
    <property type="match status" value="1"/>
</dbReference>